<evidence type="ECO:0000256" key="1">
    <source>
        <dbReference type="ARBA" id="ARBA00022553"/>
    </source>
</evidence>
<dbReference type="PROSITE" id="PS50110">
    <property type="entry name" value="RESPONSE_REGULATORY"/>
    <property type="match status" value="1"/>
</dbReference>
<gene>
    <name evidence="6" type="ORF">HELGO_WM28635</name>
</gene>
<sequence length="85" mass="9818">MPEVDEYQATQHIRQNEQYTSPPIIAMSAHASKEAQERSLQSGMSKHLTNPIVCERLIETLEQWGVSFYRCLGSYNDLLLFNFLL</sequence>
<dbReference type="Gene3D" id="3.40.50.2300">
    <property type="match status" value="1"/>
</dbReference>
<feature type="compositionally biased region" description="Polar residues" evidence="4">
    <location>
        <begin position="8"/>
        <end position="21"/>
    </location>
</feature>
<evidence type="ECO:0000256" key="3">
    <source>
        <dbReference type="PROSITE-ProRule" id="PRU00169"/>
    </source>
</evidence>
<evidence type="ECO:0000256" key="2">
    <source>
        <dbReference type="ARBA" id="ARBA00023012"/>
    </source>
</evidence>
<organism evidence="6">
    <name type="scientific">uncultured Thiotrichaceae bacterium</name>
    <dbReference type="NCBI Taxonomy" id="298394"/>
    <lineage>
        <taxon>Bacteria</taxon>
        <taxon>Pseudomonadati</taxon>
        <taxon>Pseudomonadota</taxon>
        <taxon>Gammaproteobacteria</taxon>
        <taxon>Thiotrichales</taxon>
        <taxon>Thiotrichaceae</taxon>
        <taxon>environmental samples</taxon>
    </lineage>
</organism>
<evidence type="ECO:0000313" key="6">
    <source>
        <dbReference type="EMBL" id="CAA6800458.1"/>
    </source>
</evidence>
<reference evidence="6" key="1">
    <citation type="submission" date="2020-01" db="EMBL/GenBank/DDBJ databases">
        <authorList>
            <person name="Meier V. D."/>
            <person name="Meier V D."/>
        </authorList>
    </citation>
    <scope>NUCLEOTIDE SEQUENCE</scope>
    <source>
        <strain evidence="6">HLG_WM_MAG_07</strain>
    </source>
</reference>
<dbReference type="InterPro" id="IPR001789">
    <property type="entry name" value="Sig_transdc_resp-reg_receiver"/>
</dbReference>
<name>A0A6S6SB89_9GAMM</name>
<dbReference type="GO" id="GO:0000160">
    <property type="term" value="P:phosphorelay signal transduction system"/>
    <property type="evidence" value="ECO:0007669"/>
    <property type="project" value="UniProtKB-KW"/>
</dbReference>
<keyword evidence="1" id="KW-0597">Phosphoprotein</keyword>
<dbReference type="CDD" id="cd17546">
    <property type="entry name" value="REC_hyHK_CKI1_RcsC-like"/>
    <property type="match status" value="1"/>
</dbReference>
<dbReference type="Pfam" id="PF00072">
    <property type="entry name" value="Response_reg"/>
    <property type="match status" value="1"/>
</dbReference>
<comment type="caution">
    <text evidence="3">Lacks conserved residue(s) required for the propagation of feature annotation.</text>
</comment>
<dbReference type="PANTHER" id="PTHR45339">
    <property type="entry name" value="HYBRID SIGNAL TRANSDUCTION HISTIDINE KINASE J"/>
    <property type="match status" value="1"/>
</dbReference>
<dbReference type="InterPro" id="IPR011006">
    <property type="entry name" value="CheY-like_superfamily"/>
</dbReference>
<proteinExistence type="predicted"/>
<feature type="domain" description="Response regulatory" evidence="5">
    <location>
        <begin position="1"/>
        <end position="65"/>
    </location>
</feature>
<protein>
    <recommendedName>
        <fullName evidence="5">Response regulatory domain-containing protein</fullName>
    </recommendedName>
</protein>
<dbReference type="AlphaFoldDB" id="A0A6S6SB89"/>
<evidence type="ECO:0000259" key="5">
    <source>
        <dbReference type="PROSITE" id="PS50110"/>
    </source>
</evidence>
<dbReference type="SUPFAM" id="SSF52172">
    <property type="entry name" value="CheY-like"/>
    <property type="match status" value="1"/>
</dbReference>
<keyword evidence="2" id="KW-0902">Two-component regulatory system</keyword>
<accession>A0A6S6SB89</accession>
<dbReference type="PANTHER" id="PTHR45339:SF1">
    <property type="entry name" value="HYBRID SIGNAL TRANSDUCTION HISTIDINE KINASE J"/>
    <property type="match status" value="1"/>
</dbReference>
<dbReference type="EMBL" id="CACVAY010000005">
    <property type="protein sequence ID" value="CAA6800458.1"/>
    <property type="molecule type" value="Genomic_DNA"/>
</dbReference>
<evidence type="ECO:0000256" key="4">
    <source>
        <dbReference type="SAM" id="MobiDB-lite"/>
    </source>
</evidence>
<feature type="region of interest" description="Disordered" evidence="4">
    <location>
        <begin position="1"/>
        <end position="21"/>
    </location>
</feature>